<evidence type="ECO:0000313" key="5">
    <source>
        <dbReference type="Proteomes" id="UP000029120"/>
    </source>
</evidence>
<evidence type="ECO:0000256" key="3">
    <source>
        <dbReference type="ARBA" id="ARBA00022900"/>
    </source>
</evidence>
<keyword evidence="2" id="KW-0646">Protease inhibitor</keyword>
<accession>A0A087GHG9</accession>
<dbReference type="EMBL" id="CM002875">
    <property type="protein sequence ID" value="KFK29321.1"/>
    <property type="molecule type" value="Genomic_DNA"/>
</dbReference>
<reference evidence="5" key="1">
    <citation type="journal article" date="2015" name="Nat. Plants">
        <title>Genome expansion of Arabis alpina linked with retrotransposition and reduced symmetric DNA methylation.</title>
        <authorList>
            <person name="Willing E.M."/>
            <person name="Rawat V."/>
            <person name="Mandakova T."/>
            <person name="Maumus F."/>
            <person name="James G.V."/>
            <person name="Nordstroem K.J."/>
            <person name="Becker C."/>
            <person name="Warthmann N."/>
            <person name="Chica C."/>
            <person name="Szarzynska B."/>
            <person name="Zytnicki M."/>
            <person name="Albani M.C."/>
            <person name="Kiefer C."/>
            <person name="Bergonzi S."/>
            <person name="Castaings L."/>
            <person name="Mateos J.L."/>
            <person name="Berns M.C."/>
            <person name="Bujdoso N."/>
            <person name="Piofczyk T."/>
            <person name="de Lorenzo L."/>
            <person name="Barrero-Sicilia C."/>
            <person name="Mateos I."/>
            <person name="Piednoel M."/>
            <person name="Hagmann J."/>
            <person name="Chen-Min-Tao R."/>
            <person name="Iglesias-Fernandez R."/>
            <person name="Schuster S.C."/>
            <person name="Alonso-Blanco C."/>
            <person name="Roudier F."/>
            <person name="Carbonero P."/>
            <person name="Paz-Ares J."/>
            <person name="Davis S.J."/>
            <person name="Pecinka A."/>
            <person name="Quesneville H."/>
            <person name="Colot V."/>
            <person name="Lysak M.A."/>
            <person name="Weigel D."/>
            <person name="Coupland G."/>
            <person name="Schneeberger K."/>
        </authorList>
    </citation>
    <scope>NUCLEOTIDE SEQUENCE [LARGE SCALE GENOMIC DNA]</scope>
    <source>
        <strain evidence="5">cv. Pajares</strain>
    </source>
</reference>
<dbReference type="InterPro" id="IPR000864">
    <property type="entry name" value="Prot_inh_pot1"/>
</dbReference>
<evidence type="ECO:0000256" key="2">
    <source>
        <dbReference type="ARBA" id="ARBA00022690"/>
    </source>
</evidence>
<dbReference type="Gramene" id="KFK29321">
    <property type="protein sequence ID" value="KFK29321"/>
    <property type="gene ID" value="AALP_AA7G118200"/>
</dbReference>
<keyword evidence="5" id="KW-1185">Reference proteome</keyword>
<dbReference type="PANTHER" id="PTHR33091">
    <property type="entry name" value="PROTEIN, PUTATIVE, EXPRESSED-RELATED"/>
    <property type="match status" value="1"/>
</dbReference>
<dbReference type="PROSITE" id="PS00285">
    <property type="entry name" value="POTATO_INHIBITOR"/>
    <property type="match status" value="1"/>
</dbReference>
<dbReference type="SUPFAM" id="SSF54654">
    <property type="entry name" value="CI-2 family of serine protease inhibitors"/>
    <property type="match status" value="1"/>
</dbReference>
<protein>
    <submittedName>
        <fullName evidence="4">Uncharacterized protein</fullName>
    </submittedName>
</protein>
<dbReference type="PANTHER" id="PTHR33091:SF83">
    <property type="entry name" value="SERINE PROTEASE INHIBITOR, POTATO INHIBITOR I-TYPE FAMILY PROTEIN-RELATED"/>
    <property type="match status" value="1"/>
</dbReference>
<evidence type="ECO:0000313" key="4">
    <source>
        <dbReference type="EMBL" id="KFK29321.1"/>
    </source>
</evidence>
<dbReference type="AlphaFoldDB" id="A0A087GHG9"/>
<comment type="similarity">
    <text evidence="1">Belongs to the protease inhibitor I13 (potato type I serine protease inhibitor) family.</text>
</comment>
<dbReference type="Proteomes" id="UP000029120">
    <property type="component" value="Chromosome 7"/>
</dbReference>
<dbReference type="InterPro" id="IPR036354">
    <property type="entry name" value="Prot_inh_pot1_sf"/>
</dbReference>
<proteinExistence type="inferred from homology"/>
<dbReference type="GO" id="GO:0009611">
    <property type="term" value="P:response to wounding"/>
    <property type="evidence" value="ECO:0007669"/>
    <property type="project" value="InterPro"/>
</dbReference>
<evidence type="ECO:0000256" key="1">
    <source>
        <dbReference type="ARBA" id="ARBA00008210"/>
    </source>
</evidence>
<organism evidence="4 5">
    <name type="scientific">Arabis alpina</name>
    <name type="common">Alpine rock-cress</name>
    <dbReference type="NCBI Taxonomy" id="50452"/>
    <lineage>
        <taxon>Eukaryota</taxon>
        <taxon>Viridiplantae</taxon>
        <taxon>Streptophyta</taxon>
        <taxon>Embryophyta</taxon>
        <taxon>Tracheophyta</taxon>
        <taxon>Spermatophyta</taxon>
        <taxon>Magnoliopsida</taxon>
        <taxon>eudicotyledons</taxon>
        <taxon>Gunneridae</taxon>
        <taxon>Pentapetalae</taxon>
        <taxon>rosids</taxon>
        <taxon>malvids</taxon>
        <taxon>Brassicales</taxon>
        <taxon>Brassicaceae</taxon>
        <taxon>Arabideae</taxon>
        <taxon>Arabis</taxon>
    </lineage>
</organism>
<dbReference type="GO" id="GO:0004867">
    <property type="term" value="F:serine-type endopeptidase inhibitor activity"/>
    <property type="evidence" value="ECO:0007669"/>
    <property type="project" value="UniProtKB-KW"/>
</dbReference>
<sequence length="72" mass="7903">MASLSCHYSKTSWPELVGTNGDYAASVIKGENSGLDVAVFLDGTWVYEDLRCNRVRVWVDGNRIVVKVPTVG</sequence>
<keyword evidence="3" id="KW-0722">Serine protease inhibitor</keyword>
<gene>
    <name evidence="4" type="ordered locus">AALP_Aa7g118200</name>
</gene>
<dbReference type="Gene3D" id="3.30.10.10">
    <property type="entry name" value="Trypsin Inhibitor V, subunit A"/>
    <property type="match status" value="1"/>
</dbReference>
<dbReference type="PRINTS" id="PR00292">
    <property type="entry name" value="POTATOINHBTR"/>
</dbReference>
<name>A0A087GHG9_ARAAL</name>
<dbReference type="OrthoDB" id="873341at2759"/>
<dbReference type="Pfam" id="PF00280">
    <property type="entry name" value="potato_inhibit"/>
    <property type="match status" value="1"/>
</dbReference>
<dbReference type="OMA" id="MTDCIDS"/>
<dbReference type="eggNOG" id="ENOG502SAT0">
    <property type="taxonomic scope" value="Eukaryota"/>
</dbReference>